<name>A0A6J2YAS8_SITOR</name>
<dbReference type="PROSITE" id="PS51029">
    <property type="entry name" value="MADF"/>
    <property type="match status" value="1"/>
</dbReference>
<evidence type="ECO:0000313" key="4">
    <source>
        <dbReference type="RefSeq" id="XP_030760336.1"/>
    </source>
</evidence>
<feature type="transmembrane region" description="Helical" evidence="1">
    <location>
        <begin position="20"/>
        <end position="39"/>
    </location>
</feature>
<dbReference type="Pfam" id="PF10545">
    <property type="entry name" value="MADF_DNA_bdg"/>
    <property type="match status" value="1"/>
</dbReference>
<reference evidence="4 5" key="1">
    <citation type="submission" date="2025-04" db="UniProtKB">
        <authorList>
            <consortium name="RefSeq"/>
        </authorList>
    </citation>
    <scope>IDENTIFICATION</scope>
    <source>
        <tissue evidence="4 5">Gonads</tissue>
    </source>
</reference>
<gene>
    <name evidence="4 5 6" type="primary">LOC115885524</name>
</gene>
<dbReference type="AlphaFoldDB" id="A0A6J2YAS8"/>
<keyword evidence="1" id="KW-1133">Transmembrane helix</keyword>
<evidence type="ECO:0000259" key="2">
    <source>
        <dbReference type="PROSITE" id="PS51029"/>
    </source>
</evidence>
<dbReference type="RefSeq" id="XP_030760336.1">
    <property type="nucleotide sequence ID" value="XM_030904476.1"/>
</dbReference>
<dbReference type="RefSeq" id="XP_030760338.1">
    <property type="nucleotide sequence ID" value="XM_030904478.1"/>
</dbReference>
<dbReference type="PANTHER" id="PTHR12243">
    <property type="entry name" value="MADF DOMAIN TRANSCRIPTION FACTOR"/>
    <property type="match status" value="1"/>
</dbReference>
<organism evidence="3 4">
    <name type="scientific">Sitophilus oryzae</name>
    <name type="common">Rice weevil</name>
    <name type="synonym">Curculio oryzae</name>
    <dbReference type="NCBI Taxonomy" id="7048"/>
    <lineage>
        <taxon>Eukaryota</taxon>
        <taxon>Metazoa</taxon>
        <taxon>Ecdysozoa</taxon>
        <taxon>Arthropoda</taxon>
        <taxon>Hexapoda</taxon>
        <taxon>Insecta</taxon>
        <taxon>Pterygota</taxon>
        <taxon>Neoptera</taxon>
        <taxon>Endopterygota</taxon>
        <taxon>Coleoptera</taxon>
        <taxon>Polyphaga</taxon>
        <taxon>Cucujiformia</taxon>
        <taxon>Curculionidae</taxon>
        <taxon>Dryophthorinae</taxon>
        <taxon>Sitophilus</taxon>
    </lineage>
</organism>
<proteinExistence type="predicted"/>
<dbReference type="InterPro" id="IPR039353">
    <property type="entry name" value="TF_Adf1"/>
</dbReference>
<evidence type="ECO:0000256" key="1">
    <source>
        <dbReference type="SAM" id="Phobius"/>
    </source>
</evidence>
<evidence type="ECO:0000313" key="5">
    <source>
        <dbReference type="RefSeq" id="XP_030760337.1"/>
    </source>
</evidence>
<dbReference type="RefSeq" id="XP_030760337.1">
    <property type="nucleotide sequence ID" value="XM_030904477.1"/>
</dbReference>
<dbReference type="InterPro" id="IPR006578">
    <property type="entry name" value="MADF-dom"/>
</dbReference>
<dbReference type="OrthoDB" id="8195830at2759"/>
<evidence type="ECO:0000313" key="3">
    <source>
        <dbReference type="Proteomes" id="UP000504635"/>
    </source>
</evidence>
<dbReference type="GeneID" id="115885524"/>
<keyword evidence="3" id="KW-1185">Reference proteome</keyword>
<protein>
    <submittedName>
        <fullName evidence="4 5">Transcription factor Adf-1-like isoform X1</fullName>
    </submittedName>
</protein>
<keyword evidence="1" id="KW-0812">Transmembrane</keyword>
<dbReference type="Proteomes" id="UP000504635">
    <property type="component" value="Unplaced"/>
</dbReference>
<accession>A0A6J2YAS8</accession>
<feature type="domain" description="MADF" evidence="2">
    <location>
        <begin position="34"/>
        <end position="121"/>
    </location>
</feature>
<dbReference type="PANTHER" id="PTHR12243:SF67">
    <property type="entry name" value="COREPRESSOR OF PANGOLIN, ISOFORM A-RELATED"/>
    <property type="match status" value="1"/>
</dbReference>
<dbReference type="KEGG" id="soy:115885524"/>
<sequence>MEVLEDTRVGMYTKQCAERYNYKFYILFFIDIHLFLSLVEGFKHLYDIKHKDYKDGQKKENSWREIGTAMDISVEEAKRIWKLLRDTYVRKKKAEPSGSQGGLARPWPYMQAMQFYDSCRVQRRTVSNVKLPISRPSTCATASTSTSTVWDSMSTIVSSCAETQSQAQDSQLVEESENTIEKEQVVKETEKSKLALEDGIGHFRKRKVQANGSEINEIVGLAKTIVSNMNSTVGPINAAFGKFVSIRLDEMSSEIAKQKRLRIMEILED</sequence>
<keyword evidence="1" id="KW-0472">Membrane</keyword>
<evidence type="ECO:0000313" key="6">
    <source>
        <dbReference type="RefSeq" id="XP_030760338.1"/>
    </source>
</evidence>
<dbReference type="SMART" id="SM00595">
    <property type="entry name" value="MADF"/>
    <property type="match status" value="1"/>
</dbReference>